<dbReference type="PROSITE" id="PS50850">
    <property type="entry name" value="MFS"/>
    <property type="match status" value="1"/>
</dbReference>
<evidence type="ECO:0000256" key="1">
    <source>
        <dbReference type="ARBA" id="ARBA00004651"/>
    </source>
</evidence>
<feature type="transmembrane region" description="Helical" evidence="6">
    <location>
        <begin position="40"/>
        <end position="60"/>
    </location>
</feature>
<gene>
    <name evidence="8" type="ORF">ARC20_04185</name>
</gene>
<organism evidence="8 9">
    <name type="scientific">Stenotrophomonas panacihumi</name>
    <dbReference type="NCBI Taxonomy" id="676599"/>
    <lineage>
        <taxon>Bacteria</taxon>
        <taxon>Pseudomonadati</taxon>
        <taxon>Pseudomonadota</taxon>
        <taxon>Gammaproteobacteria</taxon>
        <taxon>Lysobacterales</taxon>
        <taxon>Lysobacteraceae</taxon>
        <taxon>Stenotrophomonas</taxon>
    </lineage>
</organism>
<dbReference type="InterPro" id="IPR050189">
    <property type="entry name" value="MFS_Efflux_Transporters"/>
</dbReference>
<dbReference type="Gene3D" id="1.20.1250.20">
    <property type="entry name" value="MFS general substrate transporter like domains"/>
    <property type="match status" value="1"/>
</dbReference>
<name>A0A0R0ANP4_9GAMM</name>
<feature type="transmembrane region" description="Helical" evidence="6">
    <location>
        <begin position="239"/>
        <end position="257"/>
    </location>
</feature>
<dbReference type="PANTHER" id="PTHR43124:SF8">
    <property type="entry name" value="INNER MEMBRANE TRANSPORT PROTEIN YDHP"/>
    <property type="match status" value="1"/>
</dbReference>
<dbReference type="CDD" id="cd17324">
    <property type="entry name" value="MFS_NepI_like"/>
    <property type="match status" value="1"/>
</dbReference>
<dbReference type="PANTHER" id="PTHR43124">
    <property type="entry name" value="PURINE EFFLUX PUMP PBUE"/>
    <property type="match status" value="1"/>
</dbReference>
<dbReference type="GO" id="GO:0022857">
    <property type="term" value="F:transmembrane transporter activity"/>
    <property type="evidence" value="ECO:0007669"/>
    <property type="project" value="InterPro"/>
</dbReference>
<feature type="transmembrane region" description="Helical" evidence="6">
    <location>
        <begin position="360"/>
        <end position="378"/>
    </location>
</feature>
<reference evidence="8 9" key="1">
    <citation type="submission" date="2015-10" db="EMBL/GenBank/DDBJ databases">
        <title>Genome sequencing and analysis of members of genus Stenotrophomonas.</title>
        <authorList>
            <person name="Patil P.P."/>
            <person name="Midha S."/>
            <person name="Patil P.B."/>
        </authorList>
    </citation>
    <scope>NUCLEOTIDE SEQUENCE [LARGE SCALE GENOMIC DNA]</scope>
    <source>
        <strain evidence="8 9">JCM 16536</strain>
    </source>
</reference>
<dbReference type="EMBL" id="LLXU01000050">
    <property type="protein sequence ID" value="KRG46877.1"/>
    <property type="molecule type" value="Genomic_DNA"/>
</dbReference>
<comment type="subcellular location">
    <subcellularLocation>
        <location evidence="1">Cell membrane</location>
        <topology evidence="1">Multi-pass membrane protein</topology>
    </subcellularLocation>
</comment>
<evidence type="ECO:0000256" key="4">
    <source>
        <dbReference type="ARBA" id="ARBA00022989"/>
    </source>
</evidence>
<feature type="transmembrane region" description="Helical" evidence="6">
    <location>
        <begin position="293"/>
        <end position="311"/>
    </location>
</feature>
<dbReference type="GO" id="GO:0005886">
    <property type="term" value="C:plasma membrane"/>
    <property type="evidence" value="ECO:0007669"/>
    <property type="project" value="UniProtKB-SubCell"/>
</dbReference>
<dbReference type="AlphaFoldDB" id="A0A0R0ANP4"/>
<feature type="domain" description="Major facilitator superfamily (MFS) profile" evidence="7">
    <location>
        <begin position="6"/>
        <end position="385"/>
    </location>
</feature>
<accession>A0A0R0ANP4</accession>
<dbReference type="Pfam" id="PF07690">
    <property type="entry name" value="MFS_1"/>
    <property type="match status" value="1"/>
</dbReference>
<evidence type="ECO:0000256" key="2">
    <source>
        <dbReference type="ARBA" id="ARBA00022475"/>
    </source>
</evidence>
<evidence type="ECO:0000259" key="7">
    <source>
        <dbReference type="PROSITE" id="PS50850"/>
    </source>
</evidence>
<evidence type="ECO:0000256" key="3">
    <source>
        <dbReference type="ARBA" id="ARBA00022692"/>
    </source>
</evidence>
<keyword evidence="2" id="KW-1003">Cell membrane</keyword>
<keyword evidence="9" id="KW-1185">Reference proteome</keyword>
<feature type="transmembrane region" description="Helical" evidence="6">
    <location>
        <begin position="97"/>
        <end position="118"/>
    </location>
</feature>
<feature type="transmembrane region" description="Helical" evidence="6">
    <location>
        <begin position="269"/>
        <end position="287"/>
    </location>
</feature>
<feature type="transmembrane region" description="Helical" evidence="6">
    <location>
        <begin position="202"/>
        <end position="224"/>
    </location>
</feature>
<keyword evidence="4 6" id="KW-1133">Transmembrane helix</keyword>
<feature type="transmembrane region" description="Helical" evidence="6">
    <location>
        <begin position="72"/>
        <end position="91"/>
    </location>
</feature>
<proteinExistence type="predicted"/>
<feature type="transmembrane region" description="Helical" evidence="6">
    <location>
        <begin position="130"/>
        <end position="156"/>
    </location>
</feature>
<feature type="transmembrane region" description="Helical" evidence="6">
    <location>
        <begin position="332"/>
        <end position="354"/>
    </location>
</feature>
<dbReference type="InterPro" id="IPR011701">
    <property type="entry name" value="MFS"/>
</dbReference>
<dbReference type="InterPro" id="IPR036259">
    <property type="entry name" value="MFS_trans_sf"/>
</dbReference>
<dbReference type="RefSeq" id="WP_057643983.1">
    <property type="nucleotide sequence ID" value="NZ_LLXU01000050.1"/>
</dbReference>
<dbReference type="OrthoDB" id="9788453at2"/>
<keyword evidence="3 6" id="KW-0812">Transmembrane</keyword>
<dbReference type="Proteomes" id="UP000051802">
    <property type="component" value="Unassembled WGS sequence"/>
</dbReference>
<evidence type="ECO:0000256" key="5">
    <source>
        <dbReference type="ARBA" id="ARBA00023136"/>
    </source>
</evidence>
<comment type="caution">
    <text evidence="8">The sequence shown here is derived from an EMBL/GenBank/DDBJ whole genome shotgun (WGS) entry which is preliminary data.</text>
</comment>
<feature type="transmembrane region" description="Helical" evidence="6">
    <location>
        <begin position="162"/>
        <end position="181"/>
    </location>
</feature>
<evidence type="ECO:0000313" key="8">
    <source>
        <dbReference type="EMBL" id="KRG46877.1"/>
    </source>
</evidence>
<protein>
    <submittedName>
        <fullName evidence="8">Arabinose transporter permease</fullName>
    </submittedName>
</protein>
<sequence>MSSRLPLIALAVSAFAIGTTEFVVMGLLQQMAADLDVSIPAAGLLVSGYAMGVVIGGPLLAMATARLPRKTVLLVLMGVFIVGNLLCALAPNYETLMAARVIASLAHGSFFGAGAVVAGHIAAPGRRTQAIALMFAGLTIANIFGVPAGTVLGQALGWRSTFWAVTVLGIVALLVMARYVPRLEAMPPPRLGEELRRVLKPQVWVALGMTVFGFGGVFAVFTYIDPILTHRAGLDEHAISRVLVLFGVGATIGTLVGGKLADHRLMRSITLLLGALCVFFLCFATLMDSPAGAVVGVFLIGVLGFAANPGLQTRSMQQAHDAPLLASTLNQSAFNLGNAGGAWLGAAMLSHGAIYPQLSYAAAAVTAGGIGLTLLSAWMERRGLREAAAC</sequence>
<keyword evidence="5 6" id="KW-0472">Membrane</keyword>
<evidence type="ECO:0000313" key="9">
    <source>
        <dbReference type="Proteomes" id="UP000051802"/>
    </source>
</evidence>
<dbReference type="SUPFAM" id="SSF103473">
    <property type="entry name" value="MFS general substrate transporter"/>
    <property type="match status" value="1"/>
</dbReference>
<evidence type="ECO:0000256" key="6">
    <source>
        <dbReference type="SAM" id="Phobius"/>
    </source>
</evidence>
<dbReference type="STRING" id="676599.ARC20_04185"/>
<dbReference type="InterPro" id="IPR020846">
    <property type="entry name" value="MFS_dom"/>
</dbReference>